<keyword evidence="4" id="KW-1185">Reference proteome</keyword>
<dbReference type="CDD" id="cd00761">
    <property type="entry name" value="Glyco_tranf_GTA_type"/>
    <property type="match status" value="1"/>
</dbReference>
<sequence>MTKVTVVVPTFNKAAFIKHTLASVYAQTFKDWQLLVIDDGSTDETVSIVRRCIDPNRTQVITRKNNTGICHVLNDALERIQTKYFIQLDGDDWIEPDTVQVLFKTMELQPATTALAYANTCHWHEKDGHFYVHKLVKHRPFQDRYDFAVYDPMVQPRFYRTKSVKRVGGWEIDNLTKGRMMEDRRMLLRLLDDHTFTYVDRNLYHFRYHQHNLSHDRNAAVYNKLRLLYTQKALKRWGNHYQACAVGPSDLWQSIRLVPISQRRE</sequence>
<organism evidence="3 4">
    <name type="scientific">Paenibacillus puldeungensis</name>
    <dbReference type="NCBI Taxonomy" id="696536"/>
    <lineage>
        <taxon>Bacteria</taxon>
        <taxon>Bacillati</taxon>
        <taxon>Bacillota</taxon>
        <taxon>Bacilli</taxon>
        <taxon>Bacillales</taxon>
        <taxon>Paenibacillaceae</taxon>
        <taxon>Paenibacillus</taxon>
    </lineage>
</organism>
<feature type="domain" description="Glycosyltransferase 2-like" evidence="2">
    <location>
        <begin position="5"/>
        <end position="115"/>
    </location>
</feature>
<dbReference type="Pfam" id="PF00535">
    <property type="entry name" value="Glycos_transf_2"/>
    <property type="match status" value="1"/>
</dbReference>
<evidence type="ECO:0000256" key="1">
    <source>
        <dbReference type="ARBA" id="ARBA00006739"/>
    </source>
</evidence>
<evidence type="ECO:0000313" key="3">
    <source>
        <dbReference type="EMBL" id="MFD1175770.1"/>
    </source>
</evidence>
<dbReference type="PANTHER" id="PTHR22916">
    <property type="entry name" value="GLYCOSYLTRANSFERASE"/>
    <property type="match status" value="1"/>
</dbReference>
<dbReference type="SUPFAM" id="SSF53448">
    <property type="entry name" value="Nucleotide-diphospho-sugar transferases"/>
    <property type="match status" value="1"/>
</dbReference>
<dbReference type="InterPro" id="IPR001173">
    <property type="entry name" value="Glyco_trans_2-like"/>
</dbReference>
<gene>
    <name evidence="3" type="ORF">ACFQ3W_05550</name>
</gene>
<evidence type="ECO:0000259" key="2">
    <source>
        <dbReference type="Pfam" id="PF00535"/>
    </source>
</evidence>
<dbReference type="Gene3D" id="3.90.550.10">
    <property type="entry name" value="Spore Coat Polysaccharide Biosynthesis Protein SpsA, Chain A"/>
    <property type="match status" value="1"/>
</dbReference>
<comment type="caution">
    <text evidence="3">The sequence shown here is derived from an EMBL/GenBank/DDBJ whole genome shotgun (WGS) entry which is preliminary data.</text>
</comment>
<comment type="similarity">
    <text evidence="1">Belongs to the glycosyltransferase 2 family.</text>
</comment>
<evidence type="ECO:0000313" key="4">
    <source>
        <dbReference type="Proteomes" id="UP001597262"/>
    </source>
</evidence>
<dbReference type="Proteomes" id="UP001597262">
    <property type="component" value="Unassembled WGS sequence"/>
</dbReference>
<dbReference type="RefSeq" id="WP_379317474.1">
    <property type="nucleotide sequence ID" value="NZ_JBHTLM010000003.1"/>
</dbReference>
<proteinExistence type="inferred from homology"/>
<protein>
    <submittedName>
        <fullName evidence="3">Glycosyltransferase family 2 protein</fullName>
    </submittedName>
</protein>
<dbReference type="PANTHER" id="PTHR22916:SF3">
    <property type="entry name" value="UDP-GLCNAC:BETAGAL BETA-1,3-N-ACETYLGLUCOSAMINYLTRANSFERASE-LIKE PROTEIN 1"/>
    <property type="match status" value="1"/>
</dbReference>
<accession>A0ABW3RUD9</accession>
<dbReference type="EMBL" id="JBHTLM010000003">
    <property type="protein sequence ID" value="MFD1175770.1"/>
    <property type="molecule type" value="Genomic_DNA"/>
</dbReference>
<dbReference type="InterPro" id="IPR029044">
    <property type="entry name" value="Nucleotide-diphossugar_trans"/>
</dbReference>
<name>A0ABW3RUD9_9BACL</name>
<reference evidence="4" key="1">
    <citation type="journal article" date="2019" name="Int. J. Syst. Evol. Microbiol.">
        <title>The Global Catalogue of Microorganisms (GCM) 10K type strain sequencing project: providing services to taxonomists for standard genome sequencing and annotation.</title>
        <authorList>
            <consortium name="The Broad Institute Genomics Platform"/>
            <consortium name="The Broad Institute Genome Sequencing Center for Infectious Disease"/>
            <person name="Wu L."/>
            <person name="Ma J."/>
        </authorList>
    </citation>
    <scope>NUCLEOTIDE SEQUENCE [LARGE SCALE GENOMIC DNA]</scope>
    <source>
        <strain evidence="4">CCUG 59189</strain>
    </source>
</reference>